<evidence type="ECO:0000256" key="4">
    <source>
        <dbReference type="ARBA" id="ARBA00022741"/>
    </source>
</evidence>
<keyword evidence="3" id="KW-0808">Transferase</keyword>
<evidence type="ECO:0000259" key="8">
    <source>
        <dbReference type="PROSITE" id="PS50011"/>
    </source>
</evidence>
<evidence type="ECO:0000256" key="3">
    <source>
        <dbReference type="ARBA" id="ARBA00022679"/>
    </source>
</evidence>
<evidence type="ECO:0000256" key="5">
    <source>
        <dbReference type="ARBA" id="ARBA00022777"/>
    </source>
</evidence>
<dbReference type="EMBL" id="VSFG01000002">
    <property type="protein sequence ID" value="TYB46436.1"/>
    <property type="molecule type" value="Genomic_DNA"/>
</dbReference>
<dbReference type="AlphaFoldDB" id="A0A5D0NPH3"/>
<evidence type="ECO:0000256" key="7">
    <source>
        <dbReference type="SAM" id="MobiDB-lite"/>
    </source>
</evidence>
<dbReference type="STRING" id="1220554.GCA_001552135_07979"/>
<keyword evidence="5" id="KW-0418">Kinase</keyword>
<evidence type="ECO:0000256" key="6">
    <source>
        <dbReference type="ARBA" id="ARBA00022840"/>
    </source>
</evidence>
<dbReference type="InterPro" id="IPR000719">
    <property type="entry name" value="Prot_kinase_dom"/>
</dbReference>
<keyword evidence="2" id="KW-0723">Serine/threonine-protein kinase</keyword>
<comment type="caution">
    <text evidence="9">The sequence shown here is derived from an EMBL/GenBank/DDBJ whole genome shotgun (WGS) entry which is preliminary data.</text>
</comment>
<sequence>MRLTERYLLVERLDRGGMTEVWRARDELLGRTVAVKLAASRSAAAHRAFEQGVGRAAGLGHPALETVYDSDRARGRSGRAVAYAVTEFLDGVTLADLLRHGPLSVAETADVAERVAGALDAAHAAGVAHGRLSPGKVMLVDGDPKVIGLGAGGASASGADLAADVRALGALISACLPPGTSGGPAPVAALCLDATAADGPSATKVAALLQRDPGPANAAFGPPTAFAPTQRLGTDREPSRDHRTRALRPAGHRRRRGHGAGARLAAVAVVAAIPVTAGVAVLTSGPRAPVVVPAATGSVQTPPRGTGRARSALGRMHPIVSRGYAAGKIRSDVAIDLDAAITGLEADLDANRKADVNRRVAQLRTRIATRRRERGLSPEVADQLTRVLATVRA</sequence>
<keyword evidence="10" id="KW-1185">Reference proteome</keyword>
<dbReference type="InterPro" id="IPR011009">
    <property type="entry name" value="Kinase-like_dom_sf"/>
</dbReference>
<dbReference type="PROSITE" id="PS50011">
    <property type="entry name" value="PROTEIN_KINASE_DOM"/>
    <property type="match status" value="1"/>
</dbReference>
<name>A0A5D0NPH3_9ACTN</name>
<feature type="domain" description="Protein kinase" evidence="8">
    <location>
        <begin position="7"/>
        <end position="393"/>
    </location>
</feature>
<dbReference type="PANTHER" id="PTHR43289">
    <property type="entry name" value="MITOGEN-ACTIVATED PROTEIN KINASE KINASE KINASE 20-RELATED"/>
    <property type="match status" value="1"/>
</dbReference>
<evidence type="ECO:0000256" key="1">
    <source>
        <dbReference type="ARBA" id="ARBA00012513"/>
    </source>
</evidence>
<gene>
    <name evidence="9" type="ORF">FXF69_14385</name>
</gene>
<dbReference type="SUPFAM" id="SSF56112">
    <property type="entry name" value="Protein kinase-like (PK-like)"/>
    <property type="match status" value="1"/>
</dbReference>
<protein>
    <recommendedName>
        <fullName evidence="1">non-specific serine/threonine protein kinase</fullName>
        <ecNumber evidence="1">2.7.11.1</ecNumber>
    </recommendedName>
</protein>
<dbReference type="SMART" id="SM00220">
    <property type="entry name" value="S_TKc"/>
    <property type="match status" value="1"/>
</dbReference>
<dbReference type="Gene3D" id="1.10.510.10">
    <property type="entry name" value="Transferase(Phosphotransferase) domain 1"/>
    <property type="match status" value="1"/>
</dbReference>
<dbReference type="Gene3D" id="3.30.200.20">
    <property type="entry name" value="Phosphorylase Kinase, domain 1"/>
    <property type="match status" value="1"/>
</dbReference>
<dbReference type="RefSeq" id="WP_148344305.1">
    <property type="nucleotide sequence ID" value="NZ_VSFG01000002.1"/>
</dbReference>
<keyword evidence="4" id="KW-0547">Nucleotide-binding</keyword>
<keyword evidence="6" id="KW-0067">ATP-binding</keyword>
<feature type="compositionally biased region" description="Low complexity" evidence="7">
    <location>
        <begin position="216"/>
        <end position="229"/>
    </location>
</feature>
<dbReference type="EC" id="2.7.11.1" evidence="1"/>
<evidence type="ECO:0000313" key="9">
    <source>
        <dbReference type="EMBL" id="TYB46436.1"/>
    </source>
</evidence>
<reference evidence="9 10" key="1">
    <citation type="submission" date="2019-08" db="EMBL/GenBank/DDBJ databases">
        <title>Actinomadura sp. nov. CYP1-5 isolated from mountain soil.</title>
        <authorList>
            <person name="Songsumanus A."/>
            <person name="Kuncharoen N."/>
            <person name="Kudo T."/>
            <person name="Yuki M."/>
            <person name="Igarashi Y."/>
            <person name="Tanasupawat S."/>
        </authorList>
    </citation>
    <scope>NUCLEOTIDE SEQUENCE [LARGE SCALE GENOMIC DNA]</scope>
    <source>
        <strain evidence="9 10">JCM 14158</strain>
    </source>
</reference>
<dbReference type="Proteomes" id="UP000323380">
    <property type="component" value="Unassembled WGS sequence"/>
</dbReference>
<accession>A0A5D0NPH3</accession>
<feature type="region of interest" description="Disordered" evidence="7">
    <location>
        <begin position="216"/>
        <end position="243"/>
    </location>
</feature>
<evidence type="ECO:0000256" key="2">
    <source>
        <dbReference type="ARBA" id="ARBA00022527"/>
    </source>
</evidence>
<dbReference type="PANTHER" id="PTHR43289:SF6">
    <property type="entry name" value="SERINE_THREONINE-PROTEIN KINASE NEKL-3"/>
    <property type="match status" value="1"/>
</dbReference>
<organism evidence="9 10">
    <name type="scientific">Actinomadura chibensis</name>
    <dbReference type="NCBI Taxonomy" id="392828"/>
    <lineage>
        <taxon>Bacteria</taxon>
        <taxon>Bacillati</taxon>
        <taxon>Actinomycetota</taxon>
        <taxon>Actinomycetes</taxon>
        <taxon>Streptosporangiales</taxon>
        <taxon>Thermomonosporaceae</taxon>
        <taxon>Actinomadura</taxon>
    </lineage>
</organism>
<evidence type="ECO:0000313" key="10">
    <source>
        <dbReference type="Proteomes" id="UP000323380"/>
    </source>
</evidence>
<dbReference type="GO" id="GO:0004674">
    <property type="term" value="F:protein serine/threonine kinase activity"/>
    <property type="evidence" value="ECO:0007669"/>
    <property type="project" value="UniProtKB-KW"/>
</dbReference>
<dbReference type="GO" id="GO:0005524">
    <property type="term" value="F:ATP binding"/>
    <property type="evidence" value="ECO:0007669"/>
    <property type="project" value="UniProtKB-KW"/>
</dbReference>
<proteinExistence type="predicted"/>